<feature type="compositionally biased region" description="Low complexity" evidence="4">
    <location>
        <begin position="188"/>
        <end position="209"/>
    </location>
</feature>
<organism evidence="5 6">
    <name type="scientific">Entomortierella parvispora</name>
    <dbReference type="NCBI Taxonomy" id="205924"/>
    <lineage>
        <taxon>Eukaryota</taxon>
        <taxon>Fungi</taxon>
        <taxon>Fungi incertae sedis</taxon>
        <taxon>Mucoromycota</taxon>
        <taxon>Mortierellomycotina</taxon>
        <taxon>Mortierellomycetes</taxon>
        <taxon>Mortierellales</taxon>
        <taxon>Mortierellaceae</taxon>
        <taxon>Entomortierella</taxon>
    </lineage>
</organism>
<feature type="region of interest" description="Disordered" evidence="4">
    <location>
        <begin position="154"/>
        <end position="251"/>
    </location>
</feature>
<comment type="caution">
    <text evidence="5">The sequence shown here is derived from an EMBL/GenBank/DDBJ whole genome shotgun (WGS) entry which is preliminary data.</text>
</comment>
<dbReference type="SUPFAM" id="SSF48452">
    <property type="entry name" value="TPR-like"/>
    <property type="match status" value="1"/>
</dbReference>
<keyword evidence="1" id="KW-0677">Repeat</keyword>
<dbReference type="Pfam" id="PF00515">
    <property type="entry name" value="TPR_1"/>
    <property type="match status" value="1"/>
</dbReference>
<dbReference type="AlphaFoldDB" id="A0A9P3HFT7"/>
<sequence length="251" mass="27046">MAPTIQEKIADALTKKDLGNEAFKNGDMKAALMQYHLAVLGLSGLDNQMAGMPMMSSMRPQETAATTINDGQKSEIKTNLAIVYSNMGACHLKNANYKRAIEVCTTALKQDPNNVKAKFRRAQAKLLEGNLAGAEADLTDLGDKVPGVKAEMEKLKKKSKEAEEKQRKSMGGFLSRGRIIDPEEEASEASSSQAAPAAPAPKATPKSKPTLASKVNSTTRKPPKVVKDEEYKPSTWSGTAPKIQELAEGEE</sequence>
<dbReference type="SMART" id="SM00028">
    <property type="entry name" value="TPR"/>
    <property type="match status" value="1"/>
</dbReference>
<accession>A0A9P3HFT7</accession>
<evidence type="ECO:0000313" key="5">
    <source>
        <dbReference type="EMBL" id="GJJ75867.1"/>
    </source>
</evidence>
<proteinExistence type="predicted"/>
<feature type="compositionally biased region" description="Basic and acidic residues" evidence="4">
    <location>
        <begin position="154"/>
        <end position="167"/>
    </location>
</feature>
<reference evidence="5" key="1">
    <citation type="submission" date="2021-11" db="EMBL/GenBank/DDBJ databases">
        <authorList>
            <person name="Herlambang A."/>
            <person name="Guo Y."/>
            <person name="Takashima Y."/>
            <person name="Nishizawa T."/>
        </authorList>
    </citation>
    <scope>NUCLEOTIDE SEQUENCE</scope>
    <source>
        <strain evidence="5">E1425</strain>
    </source>
</reference>
<dbReference type="Gene3D" id="1.25.40.10">
    <property type="entry name" value="Tetratricopeptide repeat domain"/>
    <property type="match status" value="1"/>
</dbReference>
<evidence type="ECO:0000256" key="3">
    <source>
        <dbReference type="PROSITE-ProRule" id="PRU00339"/>
    </source>
</evidence>
<evidence type="ECO:0000256" key="4">
    <source>
        <dbReference type="SAM" id="MobiDB-lite"/>
    </source>
</evidence>
<dbReference type="PANTHER" id="PTHR11242:SF0">
    <property type="entry name" value="TPR_REGION DOMAIN-CONTAINING PROTEIN"/>
    <property type="match status" value="1"/>
</dbReference>
<gene>
    <name evidence="5" type="ORF">EMPS_08225</name>
</gene>
<evidence type="ECO:0000256" key="1">
    <source>
        <dbReference type="ARBA" id="ARBA00022737"/>
    </source>
</evidence>
<dbReference type="InterPro" id="IPR011990">
    <property type="entry name" value="TPR-like_helical_dom_sf"/>
</dbReference>
<name>A0A9P3HFT7_9FUNG</name>
<dbReference type="EMBL" id="BQFW01000011">
    <property type="protein sequence ID" value="GJJ75867.1"/>
    <property type="molecule type" value="Genomic_DNA"/>
</dbReference>
<dbReference type="PANTHER" id="PTHR11242">
    <property type="entry name" value="ARYL HYDROCARBON RECEPTOR INTERACTING PROTEIN RELATED"/>
    <property type="match status" value="1"/>
</dbReference>
<evidence type="ECO:0000256" key="2">
    <source>
        <dbReference type="ARBA" id="ARBA00022803"/>
    </source>
</evidence>
<protein>
    <recommendedName>
        <fullName evidence="7">TPR-like protein</fullName>
    </recommendedName>
</protein>
<keyword evidence="2 3" id="KW-0802">TPR repeat</keyword>
<evidence type="ECO:0008006" key="7">
    <source>
        <dbReference type="Google" id="ProtNLM"/>
    </source>
</evidence>
<dbReference type="InterPro" id="IPR039663">
    <property type="entry name" value="AIP/AIPL1/TTC9"/>
</dbReference>
<feature type="repeat" description="TPR" evidence="3">
    <location>
        <begin position="81"/>
        <end position="114"/>
    </location>
</feature>
<evidence type="ECO:0000313" key="6">
    <source>
        <dbReference type="Proteomes" id="UP000827284"/>
    </source>
</evidence>
<keyword evidence="6" id="KW-1185">Reference proteome</keyword>
<dbReference type="OrthoDB" id="433738at2759"/>
<reference evidence="5" key="2">
    <citation type="journal article" date="2022" name="Microbiol. Resour. Announc.">
        <title>Whole-Genome Sequence of Entomortierella parvispora E1425, a Mucoromycotan Fungus Associated with Burkholderiaceae-Related Endosymbiotic Bacteria.</title>
        <authorList>
            <person name="Herlambang A."/>
            <person name="Guo Y."/>
            <person name="Takashima Y."/>
            <person name="Narisawa K."/>
            <person name="Ohta H."/>
            <person name="Nishizawa T."/>
        </authorList>
    </citation>
    <scope>NUCLEOTIDE SEQUENCE</scope>
    <source>
        <strain evidence="5">E1425</strain>
    </source>
</reference>
<dbReference type="Proteomes" id="UP000827284">
    <property type="component" value="Unassembled WGS sequence"/>
</dbReference>
<dbReference type="PROSITE" id="PS50005">
    <property type="entry name" value="TPR"/>
    <property type="match status" value="1"/>
</dbReference>
<dbReference type="InterPro" id="IPR019734">
    <property type="entry name" value="TPR_rpt"/>
</dbReference>